<gene>
    <name evidence="2" type="ORF">Vretifemale_12170</name>
</gene>
<dbReference type="Proteomes" id="UP000747110">
    <property type="component" value="Unassembled WGS sequence"/>
</dbReference>
<dbReference type="OrthoDB" id="10263751at2759"/>
<feature type="region of interest" description="Disordered" evidence="1">
    <location>
        <begin position="90"/>
        <end position="140"/>
    </location>
</feature>
<proteinExistence type="predicted"/>
<dbReference type="AlphaFoldDB" id="A0A8J4CLF8"/>
<accession>A0A8J4CLF8</accession>
<dbReference type="EMBL" id="BNCP01000026">
    <property type="protein sequence ID" value="GIL83346.1"/>
    <property type="molecule type" value="Genomic_DNA"/>
</dbReference>
<keyword evidence="3" id="KW-1185">Reference proteome</keyword>
<protein>
    <submittedName>
        <fullName evidence="2">Uncharacterized protein</fullName>
    </submittedName>
</protein>
<organism evidence="2 3">
    <name type="scientific">Volvox reticuliferus</name>
    <dbReference type="NCBI Taxonomy" id="1737510"/>
    <lineage>
        <taxon>Eukaryota</taxon>
        <taxon>Viridiplantae</taxon>
        <taxon>Chlorophyta</taxon>
        <taxon>core chlorophytes</taxon>
        <taxon>Chlorophyceae</taxon>
        <taxon>CS clade</taxon>
        <taxon>Chlamydomonadales</taxon>
        <taxon>Volvocaceae</taxon>
        <taxon>Volvox</taxon>
    </lineage>
</organism>
<name>A0A8J4CLF8_9CHLO</name>
<evidence type="ECO:0000313" key="2">
    <source>
        <dbReference type="EMBL" id="GIL83346.1"/>
    </source>
</evidence>
<reference evidence="2" key="1">
    <citation type="journal article" date="2021" name="Proc. Natl. Acad. Sci. U.S.A.">
        <title>Three genomes in the algal genus Volvox reveal the fate of a haploid sex-determining region after a transition to homothallism.</title>
        <authorList>
            <person name="Yamamoto K."/>
            <person name="Hamaji T."/>
            <person name="Kawai-Toyooka H."/>
            <person name="Matsuzaki R."/>
            <person name="Takahashi F."/>
            <person name="Nishimura Y."/>
            <person name="Kawachi M."/>
            <person name="Noguchi H."/>
            <person name="Minakuchi Y."/>
            <person name="Umen J.G."/>
            <person name="Toyoda A."/>
            <person name="Nozaki H."/>
        </authorList>
    </citation>
    <scope>NUCLEOTIDE SEQUENCE</scope>
    <source>
        <strain evidence="2">NIES-3786</strain>
    </source>
</reference>
<evidence type="ECO:0000256" key="1">
    <source>
        <dbReference type="SAM" id="MobiDB-lite"/>
    </source>
</evidence>
<sequence length="198" mass="21586">MRPKPVDLPPPNWVRKPNKNTHWLSLTSYIDVSFSFSSALETFGRPGCRTSIINCRRCSSLLVINLRVRMVQVLSDIFAGLSTNQRAAEERVIASSRQGRRSPDPGLTPDPPAFHFPSSRPGAAEAAAGSHSRRRLSLPGHAPSAPALPLALQPGLKERWAAAVAQALTRRSGAFLQPMLSPHPEQKSLHLLAFHVAP</sequence>
<comment type="caution">
    <text evidence="2">The sequence shown here is derived from an EMBL/GenBank/DDBJ whole genome shotgun (WGS) entry which is preliminary data.</text>
</comment>
<evidence type="ECO:0000313" key="3">
    <source>
        <dbReference type="Proteomes" id="UP000747110"/>
    </source>
</evidence>